<accession>A0A8I1E6N2</accession>
<dbReference type="GO" id="GO:0016787">
    <property type="term" value="F:hydrolase activity"/>
    <property type="evidence" value="ECO:0007669"/>
    <property type="project" value="InterPro"/>
</dbReference>
<dbReference type="Proteomes" id="UP000645865">
    <property type="component" value="Unassembled WGS sequence"/>
</dbReference>
<feature type="domain" description="Beta-lactamase hydrolase-like protein phosphatase-like" evidence="1">
    <location>
        <begin position="3"/>
        <end position="110"/>
    </location>
</feature>
<dbReference type="InterPro" id="IPR029021">
    <property type="entry name" value="Prot-tyrosine_phosphatase-like"/>
</dbReference>
<reference evidence="2" key="1">
    <citation type="submission" date="2020-12" db="EMBL/GenBank/DDBJ databases">
        <title>Comparative genomic insights into the epidemiology and virulence of plant pathogenic Pseudomonads from Turkey.</title>
        <authorList>
            <person name="Dillon M."/>
            <person name="Ruiz-Bedoya T."/>
            <person name="Bendalovic-Torma C."/>
            <person name="Guttman K.M."/>
            <person name="Kwak H."/>
            <person name="Middleton M.A."/>
            <person name="Wang P.W."/>
            <person name="Horuz S."/>
            <person name="Aysan Y."/>
            <person name="Guttman D.S."/>
        </authorList>
    </citation>
    <scope>NUCLEOTIDE SEQUENCE</scope>
    <source>
        <strain evidence="2">S5_IA_3a</strain>
    </source>
</reference>
<evidence type="ECO:0000313" key="2">
    <source>
        <dbReference type="EMBL" id="MBI6626636.1"/>
    </source>
</evidence>
<dbReference type="EMBL" id="JAEILH010000039">
    <property type="protein sequence ID" value="MBI6626636.1"/>
    <property type="molecule type" value="Genomic_DNA"/>
</dbReference>
<dbReference type="InterPro" id="IPR005939">
    <property type="entry name" value="BLH_phosphatase-like"/>
</dbReference>
<dbReference type="Gene3D" id="3.90.190.10">
    <property type="entry name" value="Protein tyrosine phosphatase superfamily"/>
    <property type="match status" value="1"/>
</dbReference>
<dbReference type="NCBIfam" id="TIGR01244">
    <property type="entry name" value="TIGR01244 family sulfur transferase"/>
    <property type="match status" value="1"/>
</dbReference>
<dbReference type="SUPFAM" id="SSF52821">
    <property type="entry name" value="Rhodanese/Cell cycle control phosphatase"/>
    <property type="match status" value="1"/>
</dbReference>
<proteinExistence type="predicted"/>
<protein>
    <submittedName>
        <fullName evidence="2">TIGR01244 family phosphatase</fullName>
    </submittedName>
</protein>
<sequence length="111" mass="11921">MLDINQLSEHYHVCGQVQPSDVVGIAGAGYTTLVCMRPDDEVPGQPRWAEIQAEAKMHGLGCHFIPARSGAVTPEQAMELREVLARSAGPVLAYCASGNRCTLAWRMAPAS</sequence>
<organism evidence="2 3">
    <name type="scientific">Pseudomonas rhodesiae</name>
    <dbReference type="NCBI Taxonomy" id="76760"/>
    <lineage>
        <taxon>Bacteria</taxon>
        <taxon>Pseudomonadati</taxon>
        <taxon>Pseudomonadota</taxon>
        <taxon>Gammaproteobacteria</taxon>
        <taxon>Pseudomonadales</taxon>
        <taxon>Pseudomonadaceae</taxon>
        <taxon>Pseudomonas</taxon>
    </lineage>
</organism>
<gene>
    <name evidence="2" type="ORF">YA0853_23655</name>
</gene>
<dbReference type="InterPro" id="IPR036873">
    <property type="entry name" value="Rhodanese-like_dom_sf"/>
</dbReference>
<name>A0A8I1E6N2_9PSED</name>
<dbReference type="AlphaFoldDB" id="A0A8I1E6N2"/>
<evidence type="ECO:0000259" key="1">
    <source>
        <dbReference type="Pfam" id="PF04273"/>
    </source>
</evidence>
<dbReference type="Pfam" id="PF04273">
    <property type="entry name" value="BLH_phosphatase"/>
    <property type="match status" value="1"/>
</dbReference>
<dbReference type="RefSeq" id="WP_031668814.1">
    <property type="nucleotide sequence ID" value="NZ_JAEILH010000039.1"/>
</dbReference>
<evidence type="ECO:0000313" key="3">
    <source>
        <dbReference type="Proteomes" id="UP000645865"/>
    </source>
</evidence>
<comment type="caution">
    <text evidence="2">The sequence shown here is derived from an EMBL/GenBank/DDBJ whole genome shotgun (WGS) entry which is preliminary data.</text>
</comment>